<keyword evidence="3" id="KW-0238">DNA-binding</keyword>
<dbReference type="GO" id="GO:0045944">
    <property type="term" value="P:positive regulation of transcription by RNA polymerase II"/>
    <property type="evidence" value="ECO:0007669"/>
    <property type="project" value="TreeGrafter"/>
</dbReference>
<dbReference type="EMBL" id="DS027059">
    <property type="protein sequence ID" value="EAW07098.1"/>
    <property type="molecule type" value="Genomic_DNA"/>
</dbReference>
<dbReference type="GeneID" id="4701041"/>
<feature type="region of interest" description="Disordered" evidence="6">
    <location>
        <begin position="66"/>
        <end position="128"/>
    </location>
</feature>
<dbReference type="KEGG" id="act:ACLA_018020"/>
<dbReference type="HOGENOM" id="CLU_021916_2_0_1"/>
<evidence type="ECO:0000256" key="5">
    <source>
        <dbReference type="ARBA" id="ARBA00023242"/>
    </source>
</evidence>
<dbReference type="VEuPathDB" id="FungiDB:ACLA_018020"/>
<reference evidence="8 9" key="1">
    <citation type="journal article" date="2008" name="PLoS Genet.">
        <title>Genomic islands in the pathogenic filamentous fungus Aspergillus fumigatus.</title>
        <authorList>
            <person name="Fedorova N.D."/>
            <person name="Khaldi N."/>
            <person name="Joardar V.S."/>
            <person name="Maiti R."/>
            <person name="Amedeo P."/>
            <person name="Anderson M.J."/>
            <person name="Crabtree J."/>
            <person name="Silva J.C."/>
            <person name="Badger J.H."/>
            <person name="Albarraq A."/>
            <person name="Angiuoli S."/>
            <person name="Bussey H."/>
            <person name="Bowyer P."/>
            <person name="Cotty P.J."/>
            <person name="Dyer P.S."/>
            <person name="Egan A."/>
            <person name="Galens K."/>
            <person name="Fraser-Liggett C.M."/>
            <person name="Haas B.J."/>
            <person name="Inman J.M."/>
            <person name="Kent R."/>
            <person name="Lemieux S."/>
            <person name="Malavazi I."/>
            <person name="Orvis J."/>
            <person name="Roemer T."/>
            <person name="Ronning C.M."/>
            <person name="Sundaram J.P."/>
            <person name="Sutton G."/>
            <person name="Turner G."/>
            <person name="Venter J.C."/>
            <person name="White O.R."/>
            <person name="Whitty B.R."/>
            <person name="Youngman P."/>
            <person name="Wolfe K.H."/>
            <person name="Goldman G.H."/>
            <person name="Wortman J.R."/>
            <person name="Jiang B."/>
            <person name="Denning D.W."/>
            <person name="Nierman W.C."/>
        </authorList>
    </citation>
    <scope>NUCLEOTIDE SEQUENCE [LARGE SCALE GENOMIC DNA]</scope>
    <source>
        <strain evidence="9">ATCC 1007 / CBS 513.65 / DSM 816 / NCTC 3887 / NRRL 1</strain>
    </source>
</reference>
<evidence type="ECO:0000256" key="2">
    <source>
        <dbReference type="ARBA" id="ARBA00023015"/>
    </source>
</evidence>
<evidence type="ECO:0000256" key="6">
    <source>
        <dbReference type="SAM" id="MobiDB-lite"/>
    </source>
</evidence>
<dbReference type="GO" id="GO:0000981">
    <property type="term" value="F:DNA-binding transcription factor activity, RNA polymerase II-specific"/>
    <property type="evidence" value="ECO:0007669"/>
    <property type="project" value="InterPro"/>
</dbReference>
<evidence type="ECO:0000313" key="9">
    <source>
        <dbReference type="Proteomes" id="UP000006701"/>
    </source>
</evidence>
<dbReference type="CDD" id="cd00067">
    <property type="entry name" value="GAL4"/>
    <property type="match status" value="1"/>
</dbReference>
<keyword evidence="4" id="KW-0804">Transcription</keyword>
<dbReference type="InterPro" id="IPR021858">
    <property type="entry name" value="Fun_TF"/>
</dbReference>
<evidence type="ECO:0000259" key="7">
    <source>
        <dbReference type="PROSITE" id="PS50048"/>
    </source>
</evidence>
<dbReference type="SUPFAM" id="SSF57701">
    <property type="entry name" value="Zn2/Cys6 DNA-binding domain"/>
    <property type="match status" value="1"/>
</dbReference>
<dbReference type="Gene3D" id="4.10.240.10">
    <property type="entry name" value="Zn(2)-C6 fungal-type DNA-binding domain"/>
    <property type="match status" value="1"/>
</dbReference>
<feature type="compositionally biased region" description="Polar residues" evidence="6">
    <location>
        <begin position="94"/>
        <end position="120"/>
    </location>
</feature>
<name>A1CN77_ASPCL</name>
<evidence type="ECO:0000256" key="3">
    <source>
        <dbReference type="ARBA" id="ARBA00023125"/>
    </source>
</evidence>
<dbReference type="SMART" id="SM00066">
    <property type="entry name" value="GAL4"/>
    <property type="match status" value="1"/>
</dbReference>
<dbReference type="Pfam" id="PF11951">
    <property type="entry name" value="Fungal_trans_2"/>
    <property type="match status" value="1"/>
</dbReference>
<keyword evidence="9" id="KW-1185">Reference proteome</keyword>
<dbReference type="Proteomes" id="UP000006701">
    <property type="component" value="Unassembled WGS sequence"/>
</dbReference>
<sequence>MPGARSSQSKAQKKLRCHTCRRQRIVCDAGKPACSRCISRGVECLGYAEYPIRWVEPSSNISSSATRLYVKGNSPESRGSQKRKRGRPKLSLMHTPSSGGRDQSTDTAVSDHSPGQSNRDSTAVTARSRSSSTIPLTLLPTDYERNRLILEFSSYYNDYICPDLVIVDSSRNPHRINFDFLPHVPDFLVNLIVSASAIHQVIRAQPQWALIVPDSSQPLGDAVHQGDLEHFHSFHHPLKALIYRHKSQSLQGLNRYLSEVDGQGTDLIIGAVAVMVLCEIQQSAFRNWKIHHEALRSILTYRGGFAKLASSRYADLGSALRIFMLVDIMSSITIPSQSLPPSTSSQLAYIEHLPTLYCDGLEQGFPCPSEMLAAIVHTNNLRWIIHHHSVEDSGPMDNAIQDLVTSIVTFAPITWAERAQGYYAKKLEARNNQPRPSSSLNLVSQSDEQTDWIILASAFKAATLLYCLRALIFDHGKEQVVGGLISELHDGLITDAGSLAQESLTSLLGILHSIMMQLHDHGDWLGRFMFWPLFMAGMESACSSDGIADREFIVRSLQELCHRLGDMSVLDAAVFLQSAWSLSHEDSINPTWDATLERLGVHGLFFF</sequence>
<evidence type="ECO:0000313" key="8">
    <source>
        <dbReference type="EMBL" id="EAW07098.1"/>
    </source>
</evidence>
<protein>
    <submittedName>
        <fullName evidence="8">C6 transcription factor, putative</fullName>
    </submittedName>
</protein>
<dbReference type="eggNOG" id="ENOG502SV7J">
    <property type="taxonomic scope" value="Eukaryota"/>
</dbReference>
<dbReference type="GO" id="GO:0008270">
    <property type="term" value="F:zinc ion binding"/>
    <property type="evidence" value="ECO:0007669"/>
    <property type="project" value="InterPro"/>
</dbReference>
<accession>A1CN77</accession>
<dbReference type="GO" id="GO:0005634">
    <property type="term" value="C:nucleus"/>
    <property type="evidence" value="ECO:0007669"/>
    <property type="project" value="UniProtKB-SubCell"/>
</dbReference>
<organism evidence="8 9">
    <name type="scientific">Aspergillus clavatus (strain ATCC 1007 / CBS 513.65 / DSM 816 / NCTC 3887 / NRRL 1 / QM 1276 / 107)</name>
    <dbReference type="NCBI Taxonomy" id="344612"/>
    <lineage>
        <taxon>Eukaryota</taxon>
        <taxon>Fungi</taxon>
        <taxon>Dikarya</taxon>
        <taxon>Ascomycota</taxon>
        <taxon>Pezizomycotina</taxon>
        <taxon>Eurotiomycetes</taxon>
        <taxon>Eurotiomycetidae</taxon>
        <taxon>Eurotiales</taxon>
        <taxon>Aspergillaceae</taxon>
        <taxon>Aspergillus</taxon>
        <taxon>Aspergillus subgen. Fumigati</taxon>
    </lineage>
</organism>
<dbReference type="PROSITE" id="PS50048">
    <property type="entry name" value="ZN2_CY6_FUNGAL_2"/>
    <property type="match status" value="1"/>
</dbReference>
<evidence type="ECO:0000256" key="4">
    <source>
        <dbReference type="ARBA" id="ARBA00023163"/>
    </source>
</evidence>
<dbReference type="PANTHER" id="PTHR37534:SF51">
    <property type="entry name" value="ACRIFLAVINE SENSITIVITY CONTROL PROTEIN ACR-2"/>
    <property type="match status" value="1"/>
</dbReference>
<keyword evidence="2" id="KW-0805">Transcription regulation</keyword>
<dbReference type="AlphaFoldDB" id="A1CN77"/>
<dbReference type="InterPro" id="IPR001138">
    <property type="entry name" value="Zn2Cys6_DnaBD"/>
</dbReference>
<dbReference type="Pfam" id="PF00172">
    <property type="entry name" value="Zn_clus"/>
    <property type="match status" value="1"/>
</dbReference>
<dbReference type="OMA" id="ICAVDTH"/>
<dbReference type="GO" id="GO:0000976">
    <property type="term" value="F:transcription cis-regulatory region binding"/>
    <property type="evidence" value="ECO:0007669"/>
    <property type="project" value="TreeGrafter"/>
</dbReference>
<feature type="domain" description="Zn(2)-C6 fungal-type" evidence="7">
    <location>
        <begin position="16"/>
        <end position="44"/>
    </location>
</feature>
<dbReference type="OrthoDB" id="19261at2759"/>
<gene>
    <name evidence="8" type="ORF">ACLA_018020</name>
</gene>
<dbReference type="PANTHER" id="PTHR37534">
    <property type="entry name" value="TRANSCRIPTIONAL ACTIVATOR PROTEIN UGA3"/>
    <property type="match status" value="1"/>
</dbReference>
<comment type="subcellular location">
    <subcellularLocation>
        <location evidence="1">Nucleus</location>
    </subcellularLocation>
</comment>
<keyword evidence="5" id="KW-0539">Nucleus</keyword>
<evidence type="ECO:0000256" key="1">
    <source>
        <dbReference type="ARBA" id="ARBA00004123"/>
    </source>
</evidence>
<dbReference type="RefSeq" id="XP_001268524.1">
    <property type="nucleotide sequence ID" value="XM_001268523.1"/>
</dbReference>
<dbReference type="InterPro" id="IPR036864">
    <property type="entry name" value="Zn2-C6_fun-type_DNA-bd_sf"/>
</dbReference>
<proteinExistence type="predicted"/>